<proteinExistence type="predicted"/>
<accession>A0A8B0SQ24</accession>
<name>A0A8B0SQ24_9GAMM</name>
<dbReference type="AlphaFoldDB" id="A0A8B0SQ24"/>
<evidence type="ECO:0000313" key="4">
    <source>
        <dbReference type="Proteomes" id="UP000664466"/>
    </source>
</evidence>
<evidence type="ECO:0000313" key="3">
    <source>
        <dbReference type="EMBL" id="QTX12118.1"/>
    </source>
</evidence>
<keyword evidence="1" id="KW-0732">Signal</keyword>
<gene>
    <name evidence="3" type="ORF">J1836_007275</name>
    <name evidence="2" type="ORF">J1836_05550</name>
</gene>
<dbReference type="RefSeq" id="WP_207250090.1">
    <property type="nucleotide sequence ID" value="NZ_JAFMPM010000006.1"/>
</dbReference>
<dbReference type="Proteomes" id="UP000664466">
    <property type="component" value="Unassembled WGS sequence"/>
</dbReference>
<reference evidence="3" key="2">
    <citation type="submission" date="2021-04" db="EMBL/GenBank/DDBJ databases">
        <title>Complete Genome and methylome analysis of Thiothrix fructosivorans ATCC 49748.</title>
        <authorList>
            <person name="Fomenkov A."/>
            <person name="Sun L."/>
            <person name="Vincze T."/>
            <person name="Grabovich M.Y."/>
            <person name="Roberts R.J."/>
        </authorList>
    </citation>
    <scope>NUCLEOTIDE SEQUENCE</scope>
    <source>
        <strain evidence="3">ATCC 49748</strain>
    </source>
</reference>
<feature type="chain" id="PRO_5032939611" evidence="1">
    <location>
        <begin position="27"/>
        <end position="253"/>
    </location>
</feature>
<keyword evidence="4" id="KW-1185">Reference proteome</keyword>
<dbReference type="EMBL" id="JAFMPM010000006">
    <property type="protein sequence ID" value="MBO0612399.1"/>
    <property type="molecule type" value="Genomic_DNA"/>
</dbReference>
<organism evidence="3">
    <name type="scientific">Thiothrix fructosivorans</name>
    <dbReference type="NCBI Taxonomy" id="111770"/>
    <lineage>
        <taxon>Bacteria</taxon>
        <taxon>Pseudomonadati</taxon>
        <taxon>Pseudomonadota</taxon>
        <taxon>Gammaproteobacteria</taxon>
        <taxon>Thiotrichales</taxon>
        <taxon>Thiotrichaceae</taxon>
        <taxon>Thiothrix</taxon>
    </lineage>
</organism>
<reference evidence="2 4" key="1">
    <citation type="submission" date="2021-03" db="EMBL/GenBank/DDBJ databases">
        <title>Draft genome and methylome analysis of Thiotrix fructosivoruns ATCC 49748.</title>
        <authorList>
            <person name="Fomenkov A."/>
            <person name="Grabovich M.Y."/>
            <person name="Roberts R.J."/>
        </authorList>
    </citation>
    <scope>NUCLEOTIDE SEQUENCE [LARGE SCALE GENOMIC DNA]</scope>
    <source>
        <strain evidence="2 4">ATCC 49748</strain>
    </source>
</reference>
<evidence type="ECO:0000313" key="2">
    <source>
        <dbReference type="EMBL" id="MBO0612399.1"/>
    </source>
</evidence>
<protein>
    <submittedName>
        <fullName evidence="3">Uncharacterized protein</fullName>
    </submittedName>
</protein>
<evidence type="ECO:0000256" key="1">
    <source>
        <dbReference type="SAM" id="SignalP"/>
    </source>
</evidence>
<feature type="signal peptide" evidence="1">
    <location>
        <begin position="1"/>
        <end position="26"/>
    </location>
</feature>
<dbReference type="EMBL" id="CP072748">
    <property type="protein sequence ID" value="QTX12118.1"/>
    <property type="molecule type" value="Genomic_DNA"/>
</dbReference>
<sequence>MKTNTILKLSTACAAILFLYGNAAQATEQEGVSCPSGSTAERSNNNKTLKCKKGLHVLPSICPPLNNLGHIIPKVRSGIDMCGTVIIPAPDVPSAMAPPLPGMPSASKFTRDVNGANGNVDRFIASHYVFPNGLTVGLVPVPYNPLHDSSKGVSCPSGYSGLATANGIRCFKAESPKPADCDFPWRFIMNGGAGDQDSCQLGVLDNGVTKPQGMTKIQHDFDRSLGNISWILNIKAGNDEWVRRVYKYPESKS</sequence>